<dbReference type="GO" id="GO:0005829">
    <property type="term" value="C:cytosol"/>
    <property type="evidence" value="ECO:0007669"/>
    <property type="project" value="TreeGrafter"/>
</dbReference>
<reference evidence="10 11" key="1">
    <citation type="submission" date="2020-04" db="EMBL/GenBank/DDBJ databases">
        <authorList>
            <person name="Hitch T.C.A."/>
            <person name="Wylensek D."/>
            <person name="Clavel T."/>
        </authorList>
    </citation>
    <scope>NUCLEOTIDE SEQUENCE [LARGE SCALE GENOMIC DNA]</scope>
    <source>
        <strain evidence="10 11">Med78_4-601-WT-2</strain>
    </source>
</reference>
<dbReference type="Pfam" id="PF02224">
    <property type="entry name" value="Cytidylate_kin"/>
    <property type="match status" value="1"/>
</dbReference>
<proteinExistence type="inferred from homology"/>
<dbReference type="InterPro" id="IPR027417">
    <property type="entry name" value="P-loop_NTPase"/>
</dbReference>
<dbReference type="Gene3D" id="3.40.50.300">
    <property type="entry name" value="P-loop containing nucleotide triphosphate hydrolases"/>
    <property type="match status" value="1"/>
</dbReference>
<evidence type="ECO:0000256" key="6">
    <source>
        <dbReference type="ARBA" id="ARBA00047615"/>
    </source>
</evidence>
<dbReference type="EC" id="2.7.4.25" evidence="8"/>
<evidence type="ECO:0000256" key="2">
    <source>
        <dbReference type="ARBA" id="ARBA00022679"/>
    </source>
</evidence>
<keyword evidence="2 8" id="KW-0808">Transferase</keyword>
<evidence type="ECO:0000313" key="11">
    <source>
        <dbReference type="Proteomes" id="UP000573963"/>
    </source>
</evidence>
<dbReference type="NCBIfam" id="TIGR00017">
    <property type="entry name" value="cmk"/>
    <property type="match status" value="1"/>
</dbReference>
<keyword evidence="5 8" id="KW-0067">ATP-binding</keyword>
<dbReference type="InterPro" id="IPR011994">
    <property type="entry name" value="Cytidylate_kinase_dom"/>
</dbReference>
<evidence type="ECO:0000256" key="7">
    <source>
        <dbReference type="ARBA" id="ARBA00048478"/>
    </source>
</evidence>
<dbReference type="HAMAP" id="MF_00238">
    <property type="entry name" value="Cytidyl_kinase_type1"/>
    <property type="match status" value="1"/>
</dbReference>
<keyword evidence="4 8" id="KW-0418">Kinase</keyword>
<comment type="catalytic activity">
    <reaction evidence="7 8">
        <text>CMP + ATP = CDP + ADP</text>
        <dbReference type="Rhea" id="RHEA:11600"/>
        <dbReference type="ChEBI" id="CHEBI:30616"/>
        <dbReference type="ChEBI" id="CHEBI:58069"/>
        <dbReference type="ChEBI" id="CHEBI:60377"/>
        <dbReference type="ChEBI" id="CHEBI:456216"/>
        <dbReference type="EC" id="2.7.4.25"/>
    </reaction>
</comment>
<dbReference type="CDD" id="cd02020">
    <property type="entry name" value="CMPK"/>
    <property type="match status" value="1"/>
</dbReference>
<keyword evidence="8" id="KW-0963">Cytoplasm</keyword>
<dbReference type="EMBL" id="JABAFD010000002">
    <property type="protein sequence ID" value="NME08717.1"/>
    <property type="molecule type" value="Genomic_DNA"/>
</dbReference>
<organism evidence="10 11">
    <name type="scientific">Paraclostridium bifermentans</name>
    <name type="common">Clostridium bifermentans</name>
    <dbReference type="NCBI Taxonomy" id="1490"/>
    <lineage>
        <taxon>Bacteria</taxon>
        <taxon>Bacillati</taxon>
        <taxon>Bacillota</taxon>
        <taxon>Clostridia</taxon>
        <taxon>Peptostreptococcales</taxon>
        <taxon>Peptostreptococcaceae</taxon>
        <taxon>Paraclostridium</taxon>
    </lineage>
</organism>
<dbReference type="PANTHER" id="PTHR21299:SF2">
    <property type="entry name" value="CYTIDYLATE KINASE"/>
    <property type="match status" value="1"/>
</dbReference>
<evidence type="ECO:0000259" key="9">
    <source>
        <dbReference type="Pfam" id="PF02224"/>
    </source>
</evidence>
<evidence type="ECO:0000256" key="8">
    <source>
        <dbReference type="HAMAP-Rule" id="MF_00238"/>
    </source>
</evidence>
<evidence type="ECO:0000256" key="5">
    <source>
        <dbReference type="ARBA" id="ARBA00022840"/>
    </source>
</evidence>
<name>A0AA44DJ34_PARBF</name>
<dbReference type="InterPro" id="IPR003136">
    <property type="entry name" value="Cytidylate_kin"/>
</dbReference>
<comment type="similarity">
    <text evidence="1 8">Belongs to the cytidylate kinase family. Type 1 subfamily.</text>
</comment>
<gene>
    <name evidence="8" type="primary">cmk</name>
    <name evidence="10" type="ORF">HF875_04250</name>
</gene>
<accession>A0AA44DJ34</accession>
<dbReference type="PANTHER" id="PTHR21299">
    <property type="entry name" value="CYTIDYLATE KINASE/PANTOATE-BETA-ALANINE LIGASE"/>
    <property type="match status" value="1"/>
</dbReference>
<dbReference type="AlphaFoldDB" id="A0AA44DJ34"/>
<evidence type="ECO:0000256" key="3">
    <source>
        <dbReference type="ARBA" id="ARBA00022741"/>
    </source>
</evidence>
<comment type="catalytic activity">
    <reaction evidence="6 8">
        <text>dCMP + ATP = dCDP + ADP</text>
        <dbReference type="Rhea" id="RHEA:25094"/>
        <dbReference type="ChEBI" id="CHEBI:30616"/>
        <dbReference type="ChEBI" id="CHEBI:57566"/>
        <dbReference type="ChEBI" id="CHEBI:58593"/>
        <dbReference type="ChEBI" id="CHEBI:456216"/>
        <dbReference type="EC" id="2.7.4.25"/>
    </reaction>
</comment>
<dbReference type="RefSeq" id="WP_168931221.1">
    <property type="nucleotide sequence ID" value="NZ_JABAFD010000002.1"/>
</dbReference>
<dbReference type="GO" id="GO:0006220">
    <property type="term" value="P:pyrimidine nucleotide metabolic process"/>
    <property type="evidence" value="ECO:0007669"/>
    <property type="project" value="UniProtKB-UniRule"/>
</dbReference>
<dbReference type="GO" id="GO:0036431">
    <property type="term" value="F:dCMP kinase activity"/>
    <property type="evidence" value="ECO:0007669"/>
    <property type="project" value="InterPro"/>
</dbReference>
<protein>
    <recommendedName>
        <fullName evidence="8">Cytidylate kinase</fullName>
        <shortName evidence="8">CK</shortName>
        <ecNumber evidence="8">2.7.4.25</ecNumber>
    </recommendedName>
    <alternativeName>
        <fullName evidence="8">Cytidine monophosphate kinase</fullName>
        <shortName evidence="8">CMP kinase</shortName>
    </alternativeName>
</protein>
<dbReference type="GO" id="GO:0015949">
    <property type="term" value="P:nucleobase-containing small molecule interconversion"/>
    <property type="evidence" value="ECO:0007669"/>
    <property type="project" value="TreeGrafter"/>
</dbReference>
<dbReference type="SUPFAM" id="SSF52540">
    <property type="entry name" value="P-loop containing nucleoside triphosphate hydrolases"/>
    <property type="match status" value="1"/>
</dbReference>
<evidence type="ECO:0000313" key="10">
    <source>
        <dbReference type="EMBL" id="NME08717.1"/>
    </source>
</evidence>
<feature type="binding site" evidence="8">
    <location>
        <begin position="10"/>
        <end position="18"/>
    </location>
    <ligand>
        <name>ATP</name>
        <dbReference type="ChEBI" id="CHEBI:30616"/>
    </ligand>
</feature>
<evidence type="ECO:0000256" key="1">
    <source>
        <dbReference type="ARBA" id="ARBA00009427"/>
    </source>
</evidence>
<dbReference type="Proteomes" id="UP000573963">
    <property type="component" value="Unassembled WGS sequence"/>
</dbReference>
<comment type="subcellular location">
    <subcellularLocation>
        <location evidence="8">Cytoplasm</location>
    </subcellularLocation>
</comment>
<dbReference type="GO" id="GO:0005524">
    <property type="term" value="F:ATP binding"/>
    <property type="evidence" value="ECO:0007669"/>
    <property type="project" value="UniProtKB-UniRule"/>
</dbReference>
<feature type="domain" description="Cytidylate kinase" evidence="9">
    <location>
        <begin position="6"/>
        <end position="215"/>
    </location>
</feature>
<keyword evidence="3 8" id="KW-0547">Nucleotide-binding</keyword>
<sequence>MKNLVIAVDGPAGAGKSTIAKIVADKMNINYIDTGAMYRAITYKVLQSGIDINNENEVIKIAKKSDIDFKDNNIYLDGKILKEEIRTPEVSHNVSNVAQIKDVRHLMVDVQRDIGNKSSVILDGRDIGSYVFPNADYKFFLVASSKERGERRYKELIKKGYNTTLEEVINDVIRRDEIDSNREFAPLVKANDAIEIDTTGKSIDKVVESVIDKIK</sequence>
<evidence type="ECO:0000256" key="4">
    <source>
        <dbReference type="ARBA" id="ARBA00022777"/>
    </source>
</evidence>
<comment type="caution">
    <text evidence="10">The sequence shown here is derived from an EMBL/GenBank/DDBJ whole genome shotgun (WGS) entry which is preliminary data.</text>
</comment>